<dbReference type="Proteomes" id="UP000001514">
    <property type="component" value="Unassembled WGS sequence"/>
</dbReference>
<keyword evidence="2" id="KW-1185">Reference proteome</keyword>
<gene>
    <name evidence="1" type="ORF">SELMODRAFT_406200</name>
</gene>
<dbReference type="KEGG" id="smo:SELMODRAFT_406200"/>
<accession>D8R1L2</accession>
<dbReference type="EMBL" id="GL377570">
    <property type="protein sequence ID" value="EFJ33578.1"/>
    <property type="molecule type" value="Genomic_DNA"/>
</dbReference>
<dbReference type="HOGENOM" id="CLU_069727_0_0_1"/>
<name>D8R1L2_SELML</name>
<proteinExistence type="predicted"/>
<evidence type="ECO:0000313" key="1">
    <source>
        <dbReference type="EMBL" id="EFJ33578.1"/>
    </source>
</evidence>
<evidence type="ECO:0000313" key="2">
    <source>
        <dbReference type="Proteomes" id="UP000001514"/>
    </source>
</evidence>
<sequence length="238" mass="25528">MAAIFCCEAGNENVVVTPRRVMIDERATRAVEHKLVRLALLTGEEENQELYSPSDLIIGTAPNAEAFSSTFVIKIATSQTPKNLHEQAAIFFGPNYPCCKLYIGLKRFSERANGTIGMLASIYERLGAGGGAGRVGAGAVGGGSMPIWLVSFGTCPLGSNATWKNSEILTGVGYGGFILNGPRLASYTLHFPASQVFMTFVPTRSGAVRVAPAGAPVNYELDLYYIQQAFLCPFEPTY</sequence>
<dbReference type="InParanoid" id="D8R1L2"/>
<protein>
    <submittedName>
        <fullName evidence="1">Uncharacterized protein</fullName>
    </submittedName>
</protein>
<organism evidence="2">
    <name type="scientific">Selaginella moellendorffii</name>
    <name type="common">Spikemoss</name>
    <dbReference type="NCBI Taxonomy" id="88036"/>
    <lineage>
        <taxon>Eukaryota</taxon>
        <taxon>Viridiplantae</taxon>
        <taxon>Streptophyta</taxon>
        <taxon>Embryophyta</taxon>
        <taxon>Tracheophyta</taxon>
        <taxon>Lycopodiopsida</taxon>
        <taxon>Selaginellales</taxon>
        <taxon>Selaginellaceae</taxon>
        <taxon>Selaginella</taxon>
    </lineage>
</organism>
<reference evidence="1 2" key="1">
    <citation type="journal article" date="2011" name="Science">
        <title>The Selaginella genome identifies genetic changes associated with the evolution of vascular plants.</title>
        <authorList>
            <person name="Banks J.A."/>
            <person name="Nishiyama T."/>
            <person name="Hasebe M."/>
            <person name="Bowman J.L."/>
            <person name="Gribskov M."/>
            <person name="dePamphilis C."/>
            <person name="Albert V.A."/>
            <person name="Aono N."/>
            <person name="Aoyama T."/>
            <person name="Ambrose B.A."/>
            <person name="Ashton N.W."/>
            <person name="Axtell M.J."/>
            <person name="Barker E."/>
            <person name="Barker M.S."/>
            <person name="Bennetzen J.L."/>
            <person name="Bonawitz N.D."/>
            <person name="Chapple C."/>
            <person name="Cheng C."/>
            <person name="Correa L.G."/>
            <person name="Dacre M."/>
            <person name="DeBarry J."/>
            <person name="Dreyer I."/>
            <person name="Elias M."/>
            <person name="Engstrom E.M."/>
            <person name="Estelle M."/>
            <person name="Feng L."/>
            <person name="Finet C."/>
            <person name="Floyd S.K."/>
            <person name="Frommer W.B."/>
            <person name="Fujita T."/>
            <person name="Gramzow L."/>
            <person name="Gutensohn M."/>
            <person name="Harholt J."/>
            <person name="Hattori M."/>
            <person name="Heyl A."/>
            <person name="Hirai T."/>
            <person name="Hiwatashi Y."/>
            <person name="Ishikawa M."/>
            <person name="Iwata M."/>
            <person name="Karol K.G."/>
            <person name="Koehler B."/>
            <person name="Kolukisaoglu U."/>
            <person name="Kubo M."/>
            <person name="Kurata T."/>
            <person name="Lalonde S."/>
            <person name="Li K."/>
            <person name="Li Y."/>
            <person name="Litt A."/>
            <person name="Lyons E."/>
            <person name="Manning G."/>
            <person name="Maruyama T."/>
            <person name="Michael T.P."/>
            <person name="Mikami K."/>
            <person name="Miyazaki S."/>
            <person name="Morinaga S."/>
            <person name="Murata T."/>
            <person name="Mueller-Roeber B."/>
            <person name="Nelson D.R."/>
            <person name="Obara M."/>
            <person name="Oguri Y."/>
            <person name="Olmstead R.G."/>
            <person name="Onodera N."/>
            <person name="Petersen B.L."/>
            <person name="Pils B."/>
            <person name="Prigge M."/>
            <person name="Rensing S.A."/>
            <person name="Riano-Pachon D.M."/>
            <person name="Roberts A.W."/>
            <person name="Sato Y."/>
            <person name="Scheller H.V."/>
            <person name="Schulz B."/>
            <person name="Schulz C."/>
            <person name="Shakirov E.V."/>
            <person name="Shibagaki N."/>
            <person name="Shinohara N."/>
            <person name="Shippen D.E."/>
            <person name="Soerensen I."/>
            <person name="Sotooka R."/>
            <person name="Sugimoto N."/>
            <person name="Sugita M."/>
            <person name="Sumikawa N."/>
            <person name="Tanurdzic M."/>
            <person name="Theissen G."/>
            <person name="Ulvskov P."/>
            <person name="Wakazuki S."/>
            <person name="Weng J.K."/>
            <person name="Willats W.W."/>
            <person name="Wipf D."/>
            <person name="Wolf P.G."/>
            <person name="Yang L."/>
            <person name="Zimmer A.D."/>
            <person name="Zhu Q."/>
            <person name="Mitros T."/>
            <person name="Hellsten U."/>
            <person name="Loque D."/>
            <person name="Otillar R."/>
            <person name="Salamov A."/>
            <person name="Schmutz J."/>
            <person name="Shapiro H."/>
            <person name="Lindquist E."/>
            <person name="Lucas S."/>
            <person name="Rokhsar D."/>
            <person name="Grigoriev I.V."/>
        </authorList>
    </citation>
    <scope>NUCLEOTIDE SEQUENCE [LARGE SCALE GENOMIC DNA]</scope>
</reference>
<dbReference type="Gramene" id="EFJ33578">
    <property type="protein sequence ID" value="EFJ33578"/>
    <property type="gene ID" value="SELMODRAFT_406200"/>
</dbReference>
<dbReference type="AlphaFoldDB" id="D8R1L2"/>